<feature type="domain" description="Guanylate cyclase" evidence="2">
    <location>
        <begin position="437"/>
        <end position="569"/>
    </location>
</feature>
<protein>
    <submittedName>
        <fullName evidence="3">Adenylate/guanylate cyclase domain-containing protein</fullName>
        <ecNumber evidence="3">4.6.1.-</ecNumber>
    </submittedName>
</protein>
<keyword evidence="3" id="KW-0456">Lyase</keyword>
<dbReference type="GO" id="GO:0016829">
    <property type="term" value="F:lyase activity"/>
    <property type="evidence" value="ECO:0007669"/>
    <property type="project" value="UniProtKB-KW"/>
</dbReference>
<dbReference type="InterPro" id="IPR050697">
    <property type="entry name" value="Adenylyl/Guanylyl_Cyclase_3/4"/>
</dbReference>
<keyword evidence="4" id="KW-1185">Reference proteome</keyword>
<dbReference type="InterPro" id="IPR029787">
    <property type="entry name" value="Nucleotide_cyclase"/>
</dbReference>
<feature type="transmembrane region" description="Helical" evidence="1">
    <location>
        <begin position="345"/>
        <end position="363"/>
    </location>
</feature>
<feature type="transmembrane region" description="Helical" evidence="1">
    <location>
        <begin position="32"/>
        <end position="50"/>
    </location>
</feature>
<proteinExistence type="predicted"/>
<dbReference type="PANTHER" id="PTHR43081:SF1">
    <property type="entry name" value="ADENYLATE CYCLASE, TERMINAL-DIFFERENTIATION SPECIFIC"/>
    <property type="match status" value="1"/>
</dbReference>
<dbReference type="EC" id="4.6.1.-" evidence="3"/>
<dbReference type="Proteomes" id="UP001169764">
    <property type="component" value="Unassembled WGS sequence"/>
</dbReference>
<dbReference type="PROSITE" id="PS50125">
    <property type="entry name" value="GUANYLATE_CYCLASE_2"/>
    <property type="match status" value="1"/>
</dbReference>
<keyword evidence="1" id="KW-0812">Transmembrane</keyword>
<dbReference type="InterPro" id="IPR001054">
    <property type="entry name" value="A/G_cyclase"/>
</dbReference>
<keyword evidence="1" id="KW-0472">Membrane</keyword>
<feature type="transmembrane region" description="Helical" evidence="1">
    <location>
        <begin position="375"/>
        <end position="396"/>
    </location>
</feature>
<dbReference type="PANTHER" id="PTHR43081">
    <property type="entry name" value="ADENYLATE CYCLASE, TERMINAL-DIFFERENTIATION SPECIFIC-RELATED"/>
    <property type="match status" value="1"/>
</dbReference>
<dbReference type="RefSeq" id="WP_303543605.1">
    <property type="nucleotide sequence ID" value="NZ_JAUOTP010000006.1"/>
</dbReference>
<comment type="caution">
    <text evidence="3">The sequence shown here is derived from an EMBL/GenBank/DDBJ whole genome shotgun (WGS) entry which is preliminary data.</text>
</comment>
<evidence type="ECO:0000256" key="1">
    <source>
        <dbReference type="SAM" id="Phobius"/>
    </source>
</evidence>
<reference evidence="3" key="1">
    <citation type="submission" date="2023-07" db="EMBL/GenBank/DDBJ databases">
        <authorList>
            <person name="Kim M."/>
        </authorList>
    </citation>
    <scope>NUCLEOTIDE SEQUENCE</scope>
    <source>
        <strain evidence="3">BIUV-7</strain>
    </source>
</reference>
<dbReference type="CDD" id="cd07302">
    <property type="entry name" value="CHD"/>
    <property type="match status" value="1"/>
</dbReference>
<dbReference type="SMART" id="SM00044">
    <property type="entry name" value="CYCc"/>
    <property type="match status" value="1"/>
</dbReference>
<feature type="transmembrane region" description="Helical" evidence="1">
    <location>
        <begin position="320"/>
        <end position="338"/>
    </location>
</feature>
<accession>A0ABT8YCX3</accession>
<organism evidence="3 4">
    <name type="scientific">Sphingomonas natans</name>
    <dbReference type="NCBI Taxonomy" id="3063330"/>
    <lineage>
        <taxon>Bacteria</taxon>
        <taxon>Pseudomonadati</taxon>
        <taxon>Pseudomonadota</taxon>
        <taxon>Alphaproteobacteria</taxon>
        <taxon>Sphingomonadales</taxon>
        <taxon>Sphingomonadaceae</taxon>
        <taxon>Sphingomonas</taxon>
    </lineage>
</organism>
<dbReference type="SMART" id="SM01080">
    <property type="entry name" value="CHASE2"/>
    <property type="match status" value="1"/>
</dbReference>
<dbReference type="Gene3D" id="3.30.70.1230">
    <property type="entry name" value="Nucleotide cyclase"/>
    <property type="match status" value="1"/>
</dbReference>
<dbReference type="Pfam" id="PF00211">
    <property type="entry name" value="Guanylate_cyc"/>
    <property type="match status" value="1"/>
</dbReference>
<dbReference type="SUPFAM" id="SSF55073">
    <property type="entry name" value="Nucleotide cyclase"/>
    <property type="match status" value="1"/>
</dbReference>
<keyword evidence="1" id="KW-1133">Transmembrane helix</keyword>
<evidence type="ECO:0000313" key="4">
    <source>
        <dbReference type="Proteomes" id="UP001169764"/>
    </source>
</evidence>
<gene>
    <name evidence="3" type="ORF">Q4F19_14150</name>
</gene>
<name>A0ABT8YCX3_9SPHN</name>
<dbReference type="EMBL" id="JAUOTP010000006">
    <property type="protein sequence ID" value="MDO6415529.1"/>
    <property type="molecule type" value="Genomic_DNA"/>
</dbReference>
<sequence>MATEALPAPEPIEVPAAKAIARMVRRIGARQLIGTILVMSVALLFARYSWSLPLGVDAEHALYDVRLLMTSQRIPQDPRIVMVVYTDETLEATARRSPLDRGLLAKALTNLDKLGAKAIGIDILIDEPQPEDDQLVAAFRGMKTPVHLAFAGNATNGVFVQPWQEDFMRKFQASLKPGNVWPTSIRVEADPDGVMRSWPTRPPGLPPLLSNAMAKHDKRFEDYHGSLLYRLPQRADRPVFSKLPIDLFALPEAAEMLRSQIQGRYVLMGGDISDVDQFDTPATRLSKEGESGTTTGLEIHATMLAQQLDNRIPRRILPTALWGAALLVVVAAAMAGFTELSAARNAVVIVGSLALLIATPLILQRAGFDTQRLPMFGWLGGWVLAFIASSAAGRAVSSDERRFAQSALGKYLPPDVAKQILRDPDKLALHGEQREIFAMFTDLEGFTQLSSQIAPAMVAQLLNRYLDLLSDVVLEHGGTLDKFVGDAVIAFWGAPISRPDDADRAVKASMAMYAAGERFRREAPAGVPPIGRTRVGLHMGVAIVGNFGGEGRIQYTALGDSMNAASRLESANKKLHTTLLVSGDVVARSTLKCFRPMGRITVRGRSETPMAIYEALPDCDLEQAAALTDILARFDAGDASAISSLETLISQNPKDLALVNLLERLQRLGPGGSYALD</sequence>
<dbReference type="Pfam" id="PF05226">
    <property type="entry name" value="CHASE2"/>
    <property type="match status" value="1"/>
</dbReference>
<evidence type="ECO:0000313" key="3">
    <source>
        <dbReference type="EMBL" id="MDO6415529.1"/>
    </source>
</evidence>
<evidence type="ECO:0000259" key="2">
    <source>
        <dbReference type="PROSITE" id="PS50125"/>
    </source>
</evidence>
<dbReference type="InterPro" id="IPR007890">
    <property type="entry name" value="CHASE2"/>
</dbReference>